<proteinExistence type="predicted"/>
<reference evidence="1" key="1">
    <citation type="submission" date="2016-04" db="EMBL/GenBank/DDBJ databases">
        <authorList>
            <person name="Evans L.H."/>
            <person name="Alamgir A."/>
            <person name="Owens N."/>
            <person name="Weber N.D."/>
            <person name="Virtaneva K."/>
            <person name="Barbian K."/>
            <person name="Babar A."/>
            <person name="Rosenke K."/>
        </authorList>
    </citation>
    <scope>NUCLEOTIDE SEQUENCE</scope>
    <source>
        <strain evidence="1">86</strain>
    </source>
</reference>
<sequence length="140" mass="16251">MGKKKDIRKAVEADSAEQHMALAEELNKLAELHLEMAELKEEQQNLVVYKEFCDLRNIIKAAADVYEENGDMLRAEAIRRSVPIAPELLDYLKRTHDQQYFEEVILGQSNIYEALLVYGPKWLEYDESQRIRPEEKVLAG</sequence>
<organism evidence="1">
    <name type="scientific">uncultured delta proteobacterium</name>
    <dbReference type="NCBI Taxonomy" id="34034"/>
    <lineage>
        <taxon>Bacteria</taxon>
        <taxon>Deltaproteobacteria</taxon>
        <taxon>environmental samples</taxon>
    </lineage>
</organism>
<gene>
    <name evidence="1" type="ORF">KL86DPRO_20527</name>
</gene>
<accession>A0A212K1W9</accession>
<dbReference type="AlphaFoldDB" id="A0A212K1W9"/>
<name>A0A212K1W9_9DELT</name>
<protein>
    <submittedName>
        <fullName evidence="1">Uncharacterized protein</fullName>
    </submittedName>
</protein>
<dbReference type="EMBL" id="FLUQ01000002">
    <property type="protein sequence ID" value="SBW05663.1"/>
    <property type="molecule type" value="Genomic_DNA"/>
</dbReference>
<evidence type="ECO:0000313" key="1">
    <source>
        <dbReference type="EMBL" id="SBW05663.1"/>
    </source>
</evidence>